<comment type="caution">
    <text evidence="2">The sequence shown here is derived from an EMBL/GenBank/DDBJ whole genome shotgun (WGS) entry which is preliminary data.</text>
</comment>
<dbReference type="EMBL" id="JANPWE010000002">
    <property type="protein sequence ID" value="MCR6544840.1"/>
    <property type="molecule type" value="Genomic_DNA"/>
</dbReference>
<dbReference type="Pfam" id="PF12822">
    <property type="entry name" value="ECF_trnsprt"/>
    <property type="match status" value="1"/>
</dbReference>
<feature type="transmembrane region" description="Helical" evidence="1">
    <location>
        <begin position="199"/>
        <end position="219"/>
    </location>
</feature>
<feature type="transmembrane region" description="Helical" evidence="1">
    <location>
        <begin position="31"/>
        <end position="50"/>
    </location>
</feature>
<feature type="transmembrane region" description="Helical" evidence="1">
    <location>
        <begin position="62"/>
        <end position="85"/>
    </location>
</feature>
<dbReference type="InterPro" id="IPR024529">
    <property type="entry name" value="ECF_trnsprt_substrate-spec"/>
</dbReference>
<evidence type="ECO:0000313" key="3">
    <source>
        <dbReference type="Proteomes" id="UP001524944"/>
    </source>
</evidence>
<reference evidence="2 3" key="1">
    <citation type="submission" date="2022-08" db="EMBL/GenBank/DDBJ databases">
        <title>Proteogenomics of the novel Dehalobacterium formicoaceticum strain EZ94 highlights a key role of methyltransferases during anaerobic dichloromethane degradation.</title>
        <authorList>
            <person name="Wasmund K."/>
        </authorList>
    </citation>
    <scope>NUCLEOTIDE SEQUENCE [LARGE SCALE GENOMIC DNA]</scope>
    <source>
        <strain evidence="2 3">EZ94</strain>
    </source>
</reference>
<feature type="transmembrane region" description="Helical" evidence="1">
    <location>
        <begin position="154"/>
        <end position="179"/>
    </location>
</feature>
<dbReference type="Proteomes" id="UP001524944">
    <property type="component" value="Unassembled WGS sequence"/>
</dbReference>
<keyword evidence="3" id="KW-1185">Reference proteome</keyword>
<dbReference type="RefSeq" id="WP_089612397.1">
    <property type="nucleotide sequence ID" value="NZ_CP022121.1"/>
</dbReference>
<keyword evidence="1" id="KW-0812">Transmembrane</keyword>
<evidence type="ECO:0000313" key="2">
    <source>
        <dbReference type="EMBL" id="MCR6544840.1"/>
    </source>
</evidence>
<name>A0ABT1Y3W7_9FIRM</name>
<organism evidence="2 3">
    <name type="scientific">Dehalobacterium formicoaceticum</name>
    <dbReference type="NCBI Taxonomy" id="51515"/>
    <lineage>
        <taxon>Bacteria</taxon>
        <taxon>Bacillati</taxon>
        <taxon>Bacillota</taxon>
        <taxon>Clostridia</taxon>
        <taxon>Eubacteriales</taxon>
        <taxon>Peptococcaceae</taxon>
        <taxon>Dehalobacterium</taxon>
    </lineage>
</organism>
<evidence type="ECO:0000256" key="1">
    <source>
        <dbReference type="SAM" id="Phobius"/>
    </source>
</evidence>
<keyword evidence="1" id="KW-0472">Membrane</keyword>
<dbReference type="PIRSF" id="PIRSF037395">
    <property type="entry name" value="UCP037395_ABCper"/>
    <property type="match status" value="1"/>
</dbReference>
<accession>A0ABT1Y3W7</accession>
<keyword evidence="1" id="KW-1133">Transmembrane helix</keyword>
<protein>
    <submittedName>
        <fullName evidence="2">ECF transporter S component</fullName>
    </submittedName>
</protein>
<proteinExistence type="predicted"/>
<gene>
    <name evidence="2" type="ORF">NVS47_04795</name>
</gene>
<dbReference type="InterPro" id="IPR017196">
    <property type="entry name" value="ECF_substrate-spec_UCP037395"/>
</dbReference>
<sequence length="232" mass="25722">MKKNLLPLVSIILMALLLLLSTVPETPFYGINWALFSLIIVGMALLTFFLRFEQQGVSSKVVALTAAMASLAAIARVPFAVIMSLQPTTFLVMISGYVFGPQTGFMVGALGALTSNFFLGQGPWTPWQMFSWGMCGVSGALLGMKSKGYKPVSFALLGFVNGYLFGWVMNLWHWLGFIYPLTWETFLATYAISFPFDTIHAVGNVAFSLVFGKSFYHILSRFKKKMVISFNR</sequence>
<dbReference type="Gene3D" id="1.10.1760.20">
    <property type="match status" value="1"/>
</dbReference>